<feature type="compositionally biased region" description="Acidic residues" evidence="15">
    <location>
        <begin position="17"/>
        <end position="30"/>
    </location>
</feature>
<dbReference type="PROSITE" id="PS51873">
    <property type="entry name" value="TRIAD"/>
    <property type="match status" value="1"/>
</dbReference>
<organism evidence="18 19">
    <name type="scientific">Aegilops tauschii subsp. strangulata</name>
    <name type="common">Goatgrass</name>
    <dbReference type="NCBI Taxonomy" id="200361"/>
    <lineage>
        <taxon>Eukaryota</taxon>
        <taxon>Viridiplantae</taxon>
        <taxon>Streptophyta</taxon>
        <taxon>Embryophyta</taxon>
        <taxon>Tracheophyta</taxon>
        <taxon>Spermatophyta</taxon>
        <taxon>Magnoliopsida</taxon>
        <taxon>Liliopsida</taxon>
        <taxon>Poales</taxon>
        <taxon>Poaceae</taxon>
        <taxon>BOP clade</taxon>
        <taxon>Pooideae</taxon>
        <taxon>Triticodae</taxon>
        <taxon>Triticeae</taxon>
        <taxon>Triticinae</taxon>
        <taxon>Aegilops</taxon>
    </lineage>
</organism>
<evidence type="ECO:0000256" key="14">
    <source>
        <dbReference type="SAM" id="Coils"/>
    </source>
</evidence>
<dbReference type="InterPro" id="IPR048962">
    <property type="entry name" value="ARIH1-like_UBL"/>
</dbReference>
<evidence type="ECO:0000256" key="12">
    <source>
        <dbReference type="ARBA" id="ARBA00022833"/>
    </source>
</evidence>
<evidence type="ECO:0000256" key="2">
    <source>
        <dbReference type="ARBA" id="ARBA00001947"/>
    </source>
</evidence>
<dbReference type="Proteomes" id="UP000015105">
    <property type="component" value="Chromosome 5D"/>
</dbReference>
<feature type="region of interest" description="Disordered" evidence="15">
    <location>
        <begin position="1"/>
        <end position="61"/>
    </location>
</feature>
<dbReference type="SUPFAM" id="SSF57850">
    <property type="entry name" value="RING/U-box"/>
    <property type="match status" value="3"/>
</dbReference>
<comment type="cofactor">
    <cofactor evidence="2">
        <name>Zn(2+)</name>
        <dbReference type="ChEBI" id="CHEBI:29105"/>
    </cofactor>
</comment>
<evidence type="ECO:0000256" key="1">
    <source>
        <dbReference type="ARBA" id="ARBA00001798"/>
    </source>
</evidence>
<dbReference type="CDD" id="cd20346">
    <property type="entry name" value="BRcat_RBR_ANKIB1"/>
    <property type="match status" value="1"/>
</dbReference>
<feature type="domain" description="RING-type" evidence="16">
    <location>
        <begin position="154"/>
        <end position="200"/>
    </location>
</feature>
<dbReference type="FunFam" id="1.20.120.1750:FF:000005">
    <property type="entry name" value="RBR-type E3 ubiquitin transferase"/>
    <property type="match status" value="1"/>
</dbReference>
<comment type="similarity">
    <text evidence="5">Belongs to the RBR family. Ariadne subfamily.</text>
</comment>
<dbReference type="Gene3D" id="1.20.120.1750">
    <property type="match status" value="1"/>
</dbReference>
<dbReference type="EC" id="2.3.2.31" evidence="6"/>
<dbReference type="InterPro" id="IPR031127">
    <property type="entry name" value="E3_UB_ligase_RBR"/>
</dbReference>
<reference evidence="18" key="4">
    <citation type="submission" date="2019-03" db="UniProtKB">
        <authorList>
            <consortium name="EnsemblPlants"/>
        </authorList>
    </citation>
    <scope>IDENTIFICATION</scope>
</reference>
<keyword evidence="14" id="KW-0175">Coiled coil</keyword>
<dbReference type="Pfam" id="PF01485">
    <property type="entry name" value="IBR"/>
    <property type="match status" value="1"/>
</dbReference>
<dbReference type="FunFam" id="3.30.40.10:FF:000019">
    <property type="entry name" value="RBR-type E3 ubiquitin transferase"/>
    <property type="match status" value="1"/>
</dbReference>
<evidence type="ECO:0000256" key="11">
    <source>
        <dbReference type="ARBA" id="ARBA00022786"/>
    </source>
</evidence>
<evidence type="ECO:0000256" key="3">
    <source>
        <dbReference type="ARBA" id="ARBA00003976"/>
    </source>
</evidence>
<comment type="pathway">
    <text evidence="4">Protein modification; protein ubiquitination.</text>
</comment>
<keyword evidence="8" id="KW-0479">Metal-binding</keyword>
<evidence type="ECO:0000256" key="10">
    <source>
        <dbReference type="ARBA" id="ARBA00022771"/>
    </source>
</evidence>
<keyword evidence="10 13" id="KW-0863">Zinc-finger</keyword>
<evidence type="ECO:0000256" key="15">
    <source>
        <dbReference type="SAM" id="MobiDB-lite"/>
    </source>
</evidence>
<sequence length="577" mass="65003">KTPIFPPSDRPPPAAMDSDDEPWGASDDDPVAVGDYYYDCSDGGSGGAGGGGEDEGSDCAGDDYEVREEVASMREKRYAVLSENDIHERQEEAIRRVSSIFSIPRESACILLRQYKWNISKLSDEWFADEERVRHFVGLPTNGAVLPDCQELTCGICFEGYSTSALSSAGCGHLYCHECWEGYISASINDGPGCLSLRCPEPSCTAMVLEETINRLAKDEEKVKYKQFLSCSYVEDNKKIKWCPAPDCTRAVEFLGDENYDVSCMCKFSFCWNCTEETHRPVSCETVSKWILKNSAESENVNWIIANSKPCPKCKRPIEKNHGCMHMTCRPPCKFQFCWLCLGDWSEHGSRTTGGNYACNRYEADKKKGIYDEAEAQRERAKNSLVRYTHYFERWASNQKSRQKAQGDLQKFESELAKLSDILGIPESQLKFIPEAWSQIVECRQVLQWTYAYGYYLDDKAKNDFFVYLQGEAESGLERLHKCAEKDIHAILPKAGETEPLPSLQDFNEFRVKLAGLTSVTRNYFENLVQALEAGLEDVRVTGGQSTSKKKARTASKRKPSAKGKSGRNKKARITIS</sequence>
<dbReference type="CDD" id="cd22583">
    <property type="entry name" value="Rcat_RBR_ARI7-like"/>
    <property type="match status" value="1"/>
</dbReference>
<evidence type="ECO:0000256" key="9">
    <source>
        <dbReference type="ARBA" id="ARBA00022737"/>
    </source>
</evidence>
<evidence type="ECO:0000256" key="5">
    <source>
        <dbReference type="ARBA" id="ARBA00005884"/>
    </source>
</evidence>
<feature type="coiled-coil region" evidence="14">
    <location>
        <begin position="364"/>
        <end position="422"/>
    </location>
</feature>
<accession>A0A453LB38</accession>
<reference evidence="19" key="1">
    <citation type="journal article" date="2014" name="Science">
        <title>Ancient hybridizations among the ancestral genomes of bread wheat.</title>
        <authorList>
            <consortium name="International Wheat Genome Sequencing Consortium,"/>
            <person name="Marcussen T."/>
            <person name="Sandve S.R."/>
            <person name="Heier L."/>
            <person name="Spannagl M."/>
            <person name="Pfeifer M."/>
            <person name="Jakobsen K.S."/>
            <person name="Wulff B.B."/>
            <person name="Steuernagel B."/>
            <person name="Mayer K.F."/>
            <person name="Olsen O.A."/>
        </authorList>
    </citation>
    <scope>NUCLEOTIDE SEQUENCE [LARGE SCALE GENOMIC DNA]</scope>
    <source>
        <strain evidence="19">cv. AL8/78</strain>
    </source>
</reference>
<dbReference type="InterPro" id="IPR013083">
    <property type="entry name" value="Znf_RING/FYVE/PHD"/>
</dbReference>
<name>A0A453LB38_AEGTS</name>
<comment type="catalytic activity">
    <reaction evidence="1">
        <text>[E2 ubiquitin-conjugating enzyme]-S-ubiquitinyl-L-cysteine + [acceptor protein]-L-lysine = [E2 ubiquitin-conjugating enzyme]-L-cysteine + [acceptor protein]-N(6)-ubiquitinyl-L-lysine.</text>
        <dbReference type="EC" id="2.3.2.31"/>
    </reaction>
</comment>
<dbReference type="EnsemblPlants" id="AET5Gv20691600.9">
    <property type="protein sequence ID" value="AET5Gv20691600.9"/>
    <property type="gene ID" value="AET5Gv20691600"/>
</dbReference>
<evidence type="ECO:0000256" key="7">
    <source>
        <dbReference type="ARBA" id="ARBA00022679"/>
    </source>
</evidence>
<dbReference type="PROSITE" id="PS50089">
    <property type="entry name" value="ZF_RING_2"/>
    <property type="match status" value="1"/>
</dbReference>
<dbReference type="Gramene" id="AET5Gv20691600.9">
    <property type="protein sequence ID" value="AET5Gv20691600.9"/>
    <property type="gene ID" value="AET5Gv20691600"/>
</dbReference>
<feature type="region of interest" description="Disordered" evidence="15">
    <location>
        <begin position="541"/>
        <end position="577"/>
    </location>
</feature>
<evidence type="ECO:0000256" key="8">
    <source>
        <dbReference type="ARBA" id="ARBA00022723"/>
    </source>
</evidence>
<keyword evidence="19" id="KW-1185">Reference proteome</keyword>
<feature type="compositionally biased region" description="Acidic residues" evidence="15">
    <location>
        <begin position="52"/>
        <end position="61"/>
    </location>
</feature>
<dbReference type="Pfam" id="PF21235">
    <property type="entry name" value="UBA_ARI1"/>
    <property type="match status" value="1"/>
</dbReference>
<evidence type="ECO:0000256" key="6">
    <source>
        <dbReference type="ARBA" id="ARBA00012251"/>
    </source>
</evidence>
<comment type="function">
    <text evidence="3">Might act as an E3 ubiquitin-protein ligase, or as part of E3 complex, which accepts ubiquitin from specific E2 ubiquitin-conjugating enzymes and then transfers it to substrates.</text>
</comment>
<dbReference type="InterPro" id="IPR002867">
    <property type="entry name" value="IBR_dom"/>
</dbReference>
<dbReference type="PANTHER" id="PTHR11685">
    <property type="entry name" value="RBR FAMILY RING FINGER AND IBR DOMAIN-CONTAINING"/>
    <property type="match status" value="1"/>
</dbReference>
<feature type="compositionally biased region" description="Pro residues" evidence="15">
    <location>
        <begin position="1"/>
        <end position="14"/>
    </location>
</feature>
<evidence type="ECO:0000256" key="4">
    <source>
        <dbReference type="ARBA" id="ARBA00004906"/>
    </source>
</evidence>
<dbReference type="InterPro" id="IPR001841">
    <property type="entry name" value="Znf_RING"/>
</dbReference>
<reference evidence="18" key="5">
    <citation type="journal article" date="2021" name="G3 (Bethesda)">
        <title>Aegilops tauschii genome assembly Aet v5.0 features greater sequence contiguity and improved annotation.</title>
        <authorList>
            <person name="Wang L."/>
            <person name="Zhu T."/>
            <person name="Rodriguez J.C."/>
            <person name="Deal K.R."/>
            <person name="Dubcovsky J."/>
            <person name="McGuire P.E."/>
            <person name="Lux T."/>
            <person name="Spannagl M."/>
            <person name="Mayer K.F.X."/>
            <person name="Baldrich P."/>
            <person name="Meyers B.C."/>
            <person name="Huo N."/>
            <person name="Gu Y.Q."/>
            <person name="Zhou H."/>
            <person name="Devos K.M."/>
            <person name="Bennetzen J.L."/>
            <person name="Unver T."/>
            <person name="Budak H."/>
            <person name="Gulick P.J."/>
            <person name="Galiba G."/>
            <person name="Kalapos B."/>
            <person name="Nelson D.R."/>
            <person name="Li P."/>
            <person name="You F.M."/>
            <person name="Luo M.C."/>
            <person name="Dvorak J."/>
        </authorList>
    </citation>
    <scope>NUCLEOTIDE SEQUENCE [LARGE SCALE GENOMIC DNA]</scope>
    <source>
        <strain evidence="18">cv. AL8/78</strain>
    </source>
</reference>
<dbReference type="InterPro" id="IPR044066">
    <property type="entry name" value="TRIAD_supradom"/>
</dbReference>
<dbReference type="SMART" id="SM00647">
    <property type="entry name" value="IBR"/>
    <property type="match status" value="2"/>
</dbReference>
<proteinExistence type="inferred from homology"/>
<dbReference type="STRING" id="200361.A0A453LB38"/>
<feature type="compositionally biased region" description="Basic residues" evidence="15">
    <location>
        <begin position="548"/>
        <end position="577"/>
    </location>
</feature>
<protein>
    <recommendedName>
        <fullName evidence="6">RBR-type E3 ubiquitin transferase</fullName>
        <ecNumber evidence="6">2.3.2.31</ecNumber>
    </recommendedName>
</protein>
<keyword evidence="12" id="KW-0862">Zinc</keyword>
<evidence type="ECO:0000259" key="17">
    <source>
        <dbReference type="PROSITE" id="PS51873"/>
    </source>
</evidence>
<keyword evidence="9" id="KW-0677">Repeat</keyword>
<keyword evidence="7" id="KW-0808">Transferase</keyword>
<dbReference type="GO" id="GO:0016567">
    <property type="term" value="P:protein ubiquitination"/>
    <property type="evidence" value="ECO:0007669"/>
    <property type="project" value="InterPro"/>
</dbReference>
<evidence type="ECO:0000259" key="16">
    <source>
        <dbReference type="PROSITE" id="PS50089"/>
    </source>
</evidence>
<dbReference type="Gene3D" id="3.30.40.10">
    <property type="entry name" value="Zinc/RING finger domain, C3HC4 (zinc finger)"/>
    <property type="match status" value="1"/>
</dbReference>
<dbReference type="Pfam" id="PF22191">
    <property type="entry name" value="IBR_1"/>
    <property type="match status" value="1"/>
</dbReference>
<dbReference type="AlphaFoldDB" id="A0A453LB38"/>
<reference evidence="19" key="2">
    <citation type="journal article" date="2017" name="Nat. Plants">
        <title>The Aegilops tauschii genome reveals multiple impacts of transposons.</title>
        <authorList>
            <person name="Zhao G."/>
            <person name="Zou C."/>
            <person name="Li K."/>
            <person name="Wang K."/>
            <person name="Li T."/>
            <person name="Gao L."/>
            <person name="Zhang X."/>
            <person name="Wang H."/>
            <person name="Yang Z."/>
            <person name="Liu X."/>
            <person name="Jiang W."/>
            <person name="Mao L."/>
            <person name="Kong X."/>
            <person name="Jiao Y."/>
            <person name="Jia J."/>
        </authorList>
    </citation>
    <scope>NUCLEOTIDE SEQUENCE [LARGE SCALE GENOMIC DNA]</scope>
    <source>
        <strain evidence="19">cv. AL8/78</strain>
    </source>
</reference>
<evidence type="ECO:0000313" key="19">
    <source>
        <dbReference type="Proteomes" id="UP000015105"/>
    </source>
</evidence>
<evidence type="ECO:0000313" key="18">
    <source>
        <dbReference type="EnsemblPlants" id="AET5Gv20691600.9"/>
    </source>
</evidence>
<evidence type="ECO:0000256" key="13">
    <source>
        <dbReference type="PROSITE-ProRule" id="PRU00175"/>
    </source>
</evidence>
<dbReference type="GO" id="GO:0061630">
    <property type="term" value="F:ubiquitin protein ligase activity"/>
    <property type="evidence" value="ECO:0007669"/>
    <property type="project" value="UniProtKB-EC"/>
</dbReference>
<feature type="domain" description="RING-type" evidence="17">
    <location>
        <begin position="150"/>
        <end position="363"/>
    </location>
</feature>
<reference evidence="18" key="3">
    <citation type="journal article" date="2017" name="Nature">
        <title>Genome sequence of the progenitor of the wheat D genome Aegilops tauschii.</title>
        <authorList>
            <person name="Luo M.C."/>
            <person name="Gu Y.Q."/>
            <person name="Puiu D."/>
            <person name="Wang H."/>
            <person name="Twardziok S.O."/>
            <person name="Deal K.R."/>
            <person name="Huo N."/>
            <person name="Zhu T."/>
            <person name="Wang L."/>
            <person name="Wang Y."/>
            <person name="McGuire P.E."/>
            <person name="Liu S."/>
            <person name="Long H."/>
            <person name="Ramasamy R.K."/>
            <person name="Rodriguez J.C."/>
            <person name="Van S.L."/>
            <person name="Yuan L."/>
            <person name="Wang Z."/>
            <person name="Xia Z."/>
            <person name="Xiao L."/>
            <person name="Anderson O.D."/>
            <person name="Ouyang S."/>
            <person name="Liang Y."/>
            <person name="Zimin A.V."/>
            <person name="Pertea G."/>
            <person name="Qi P."/>
            <person name="Bennetzen J.L."/>
            <person name="Dai X."/>
            <person name="Dawson M.W."/>
            <person name="Muller H.G."/>
            <person name="Kugler K."/>
            <person name="Rivarola-Duarte L."/>
            <person name="Spannagl M."/>
            <person name="Mayer K.F.X."/>
            <person name="Lu F.H."/>
            <person name="Bevan M.W."/>
            <person name="Leroy P."/>
            <person name="Li P."/>
            <person name="You F.M."/>
            <person name="Sun Q."/>
            <person name="Liu Z."/>
            <person name="Lyons E."/>
            <person name="Wicker T."/>
            <person name="Salzberg S.L."/>
            <person name="Devos K.M."/>
            <person name="Dvorak J."/>
        </authorList>
    </citation>
    <scope>NUCLEOTIDE SEQUENCE [LARGE SCALE GENOMIC DNA]</scope>
    <source>
        <strain evidence="18">cv. AL8/78</strain>
    </source>
</reference>
<dbReference type="GO" id="GO:0008270">
    <property type="term" value="F:zinc ion binding"/>
    <property type="evidence" value="ECO:0007669"/>
    <property type="project" value="UniProtKB-KW"/>
</dbReference>
<keyword evidence="11" id="KW-0833">Ubl conjugation pathway</keyword>